<reference evidence="2 3" key="1">
    <citation type="submission" date="2022-06" db="EMBL/GenBank/DDBJ databases">
        <title>New Species of the Genus Actinoplanes, ActinopZanes ferrugineus.</title>
        <authorList>
            <person name="Ding P."/>
        </authorList>
    </citation>
    <scope>NUCLEOTIDE SEQUENCE [LARGE SCALE GENOMIC DNA]</scope>
    <source>
        <strain evidence="2 3">TRM88003</strain>
    </source>
</reference>
<protein>
    <submittedName>
        <fullName evidence="2">Amidohydrolase</fullName>
    </submittedName>
</protein>
<sequence>MDPAKLRAVYKDLHRHPELSFHEHRTAGIAAAWLRENAYEVIEGLGGTGVAGVLRRGSGPTVWLRADMDALPVTEETGLPYASTVDGVSHACGHDMHVTWLMGATAELAAAQDRQGTVVAVFQPAEELARGAQAMIDDGLADRVPRPEIVLGQHVAPLPAGSIGLTPGPMWAASDSLRVTIHGQGGHGSRPETTIDPVVIAAATVLRLQTIVAREIATTETAVLTVGAVQAGTKHNIIPDSATLLLNIRTYDLGVRTRVLAAITRIVAAEAAAAGAPREPTIVIEESAPTLTNDVPATDRTRPALESVVGAARVLNPGPLPSSEDVGILASATGAPITYWLLGGADPAPFAAATTIPEFLEAAGKIPSNHSPHYHPIPDPTIEVGVAALTAAAREWLDPST</sequence>
<dbReference type="PANTHER" id="PTHR11014:SF63">
    <property type="entry name" value="METALLOPEPTIDASE, PUTATIVE (AFU_ORTHOLOGUE AFUA_6G09600)-RELATED"/>
    <property type="match status" value="1"/>
</dbReference>
<gene>
    <name evidence="2" type="ORF">M1L60_08360</name>
</gene>
<evidence type="ECO:0000313" key="3">
    <source>
        <dbReference type="Proteomes" id="UP001523369"/>
    </source>
</evidence>
<dbReference type="SUPFAM" id="SSF53187">
    <property type="entry name" value="Zn-dependent exopeptidases"/>
    <property type="match status" value="1"/>
</dbReference>
<dbReference type="Proteomes" id="UP001523369">
    <property type="component" value="Unassembled WGS sequence"/>
</dbReference>
<evidence type="ECO:0000259" key="1">
    <source>
        <dbReference type="Pfam" id="PF07687"/>
    </source>
</evidence>
<dbReference type="NCBIfam" id="TIGR01891">
    <property type="entry name" value="amidohydrolases"/>
    <property type="match status" value="1"/>
</dbReference>
<name>A0ABT1DKQ1_9ACTN</name>
<dbReference type="Gene3D" id="3.30.70.360">
    <property type="match status" value="1"/>
</dbReference>
<dbReference type="Gene3D" id="3.40.630.10">
    <property type="entry name" value="Zn peptidases"/>
    <property type="match status" value="1"/>
</dbReference>
<dbReference type="InterPro" id="IPR036264">
    <property type="entry name" value="Bact_exopeptidase_dim_dom"/>
</dbReference>
<comment type="caution">
    <text evidence="2">The sequence shown here is derived from an EMBL/GenBank/DDBJ whole genome shotgun (WGS) entry which is preliminary data.</text>
</comment>
<dbReference type="SUPFAM" id="SSF55031">
    <property type="entry name" value="Bacterial exopeptidase dimerisation domain"/>
    <property type="match status" value="1"/>
</dbReference>
<feature type="domain" description="Peptidase M20 dimerisation" evidence="1">
    <location>
        <begin position="176"/>
        <end position="272"/>
    </location>
</feature>
<dbReference type="InterPro" id="IPR002933">
    <property type="entry name" value="Peptidase_M20"/>
</dbReference>
<accession>A0ABT1DKQ1</accession>
<dbReference type="RefSeq" id="WP_253236746.1">
    <property type="nucleotide sequence ID" value="NZ_JAMYJR010000007.1"/>
</dbReference>
<dbReference type="PANTHER" id="PTHR11014">
    <property type="entry name" value="PEPTIDASE M20 FAMILY MEMBER"/>
    <property type="match status" value="1"/>
</dbReference>
<evidence type="ECO:0000313" key="2">
    <source>
        <dbReference type="EMBL" id="MCO8270610.1"/>
    </source>
</evidence>
<dbReference type="InterPro" id="IPR017439">
    <property type="entry name" value="Amidohydrolase"/>
</dbReference>
<dbReference type="PIRSF" id="PIRSF005962">
    <property type="entry name" value="Pept_M20D_amidohydro"/>
    <property type="match status" value="1"/>
</dbReference>
<organism evidence="2 3">
    <name type="scientific">Paractinoplanes aksuensis</name>
    <dbReference type="NCBI Taxonomy" id="2939490"/>
    <lineage>
        <taxon>Bacteria</taxon>
        <taxon>Bacillati</taxon>
        <taxon>Actinomycetota</taxon>
        <taxon>Actinomycetes</taxon>
        <taxon>Micromonosporales</taxon>
        <taxon>Micromonosporaceae</taxon>
        <taxon>Paractinoplanes</taxon>
    </lineage>
</organism>
<dbReference type="InterPro" id="IPR011650">
    <property type="entry name" value="Peptidase_M20_dimer"/>
</dbReference>
<keyword evidence="3" id="KW-1185">Reference proteome</keyword>
<dbReference type="Pfam" id="PF07687">
    <property type="entry name" value="M20_dimer"/>
    <property type="match status" value="1"/>
</dbReference>
<dbReference type="EMBL" id="JAMYJR010000007">
    <property type="protein sequence ID" value="MCO8270610.1"/>
    <property type="molecule type" value="Genomic_DNA"/>
</dbReference>
<dbReference type="Pfam" id="PF01546">
    <property type="entry name" value="Peptidase_M20"/>
    <property type="match status" value="1"/>
</dbReference>
<proteinExistence type="predicted"/>